<dbReference type="HOGENOM" id="CLU_1834884_0_0_1"/>
<dbReference type="InParanoid" id="V5I5L1"/>
<reference evidence="2" key="1">
    <citation type="journal article" date="2014" name="Genome Announc.">
        <title>Draft genome sequence of the formaldehyde-resistant fungus Byssochlamys spectabilis No. 5 (anamorph Paecilomyces variotii No. 5) (NBRC109023).</title>
        <authorList>
            <person name="Oka T."/>
            <person name="Ekino K."/>
            <person name="Fukuda K."/>
            <person name="Nomura Y."/>
        </authorList>
    </citation>
    <scope>NUCLEOTIDE SEQUENCE [LARGE SCALE GENOMIC DNA]</scope>
    <source>
        <strain evidence="2">No. 5 / NBRC 109023</strain>
    </source>
</reference>
<dbReference type="EMBL" id="BAUL01000295">
    <property type="protein sequence ID" value="GAD99385.1"/>
    <property type="molecule type" value="Genomic_DNA"/>
</dbReference>
<evidence type="ECO:0000313" key="1">
    <source>
        <dbReference type="EMBL" id="GAD99385.1"/>
    </source>
</evidence>
<comment type="caution">
    <text evidence="1">The sequence shown here is derived from an EMBL/GenBank/DDBJ whole genome shotgun (WGS) entry which is preliminary data.</text>
</comment>
<protein>
    <submittedName>
        <fullName evidence="1">Uncharacterized protein</fullName>
    </submittedName>
</protein>
<proteinExistence type="predicted"/>
<name>V5I5L1_BYSSN</name>
<keyword evidence="2" id="KW-1185">Reference proteome</keyword>
<sequence length="140" mass="15923">MGSIVWEYGYPERDCKVPFCVKTRRHRPKGGPDAARDIAKAGTRPLHKFVFSPEVLSISWKILVLTESDSEMWIAAPLSLTTQISVAWRMDAFHLLGFVDDEHHGQAKSLKQKATCVDTAIPTPEDEKRDTLVVIWDFER</sequence>
<dbReference type="Proteomes" id="UP000018001">
    <property type="component" value="Unassembled WGS sequence"/>
</dbReference>
<evidence type="ECO:0000313" key="2">
    <source>
        <dbReference type="Proteomes" id="UP000018001"/>
    </source>
</evidence>
<gene>
    <name evidence="1" type="ORF">PVAR5_8100</name>
</gene>
<accession>V5I5L1</accession>
<organism evidence="1 2">
    <name type="scientific">Byssochlamys spectabilis (strain No. 5 / NBRC 109023)</name>
    <name type="common">Paecilomyces variotii</name>
    <dbReference type="NCBI Taxonomy" id="1356009"/>
    <lineage>
        <taxon>Eukaryota</taxon>
        <taxon>Fungi</taxon>
        <taxon>Dikarya</taxon>
        <taxon>Ascomycota</taxon>
        <taxon>Pezizomycotina</taxon>
        <taxon>Eurotiomycetes</taxon>
        <taxon>Eurotiomycetidae</taxon>
        <taxon>Eurotiales</taxon>
        <taxon>Thermoascaceae</taxon>
        <taxon>Paecilomyces</taxon>
    </lineage>
</organism>
<dbReference type="AlphaFoldDB" id="V5I5L1"/>